<sequence>MEHPDNPDYRYSNLFVSLVDYNGTGSLVSKAKAAMDILYSFEARKKMSAILNEIKPDLVHLNNFAHQIGPSVLDEIKKRDIPTVMTMRDYKMVCPAYTMIANGEACERCTGGRYYHCGIHKCTKGSLFKSLVNVAEMYLHHRVLHIYDKIDLYISPSRFLKNKVEEMGLKGEVAYLPNCVDVNGFEPAYKWQERSIVYVGRISHEKGIETLIHAVKGIAGLKLKIIGDGPLKEALENMVRIENIGNVAFLGYRTGQDLHDEIRKSMFLVIPSEWYENNPRTVIEAFALGKPVVGARIGGIPELVKDLETGLTYTSGDVEDLKEKIELMLDAIDRIPEMGKLARAHVEQELNSEVHYHRLMELYHRAAEKAAMHINS</sequence>
<keyword evidence="3" id="KW-1185">Reference proteome</keyword>
<reference evidence="3" key="1">
    <citation type="submission" date="2016-11" db="EMBL/GenBank/DDBJ databases">
        <authorList>
            <person name="Varghese N."/>
            <person name="Submissions S."/>
        </authorList>
    </citation>
    <scope>NUCLEOTIDE SEQUENCE [LARGE SCALE GENOMIC DNA]</scope>
    <source>
        <strain evidence="3">DSM 16219</strain>
    </source>
</reference>
<dbReference type="AlphaFoldDB" id="A0A1M6UF70"/>
<evidence type="ECO:0000313" key="2">
    <source>
        <dbReference type="EMBL" id="SHK67892.1"/>
    </source>
</evidence>
<dbReference type="PANTHER" id="PTHR45947">
    <property type="entry name" value="SULFOQUINOVOSYL TRANSFERASE SQD2"/>
    <property type="match status" value="1"/>
</dbReference>
<organism evidence="2 3">
    <name type="scientific">Desulfatibacillum alkenivorans DSM 16219</name>
    <dbReference type="NCBI Taxonomy" id="1121393"/>
    <lineage>
        <taxon>Bacteria</taxon>
        <taxon>Pseudomonadati</taxon>
        <taxon>Thermodesulfobacteriota</taxon>
        <taxon>Desulfobacteria</taxon>
        <taxon>Desulfobacterales</taxon>
        <taxon>Desulfatibacillaceae</taxon>
        <taxon>Desulfatibacillum</taxon>
    </lineage>
</organism>
<dbReference type="InterPro" id="IPR050194">
    <property type="entry name" value="Glycosyltransferase_grp1"/>
</dbReference>
<evidence type="ECO:0000259" key="1">
    <source>
        <dbReference type="Pfam" id="PF00534"/>
    </source>
</evidence>
<feature type="domain" description="Glycosyl transferase family 1" evidence="1">
    <location>
        <begin position="193"/>
        <end position="330"/>
    </location>
</feature>
<dbReference type="GO" id="GO:0016757">
    <property type="term" value="F:glycosyltransferase activity"/>
    <property type="evidence" value="ECO:0007669"/>
    <property type="project" value="InterPro"/>
</dbReference>
<dbReference type="EMBL" id="FQZU01000030">
    <property type="protein sequence ID" value="SHK67892.1"/>
    <property type="molecule type" value="Genomic_DNA"/>
</dbReference>
<accession>A0A1M6UF70</accession>
<gene>
    <name evidence="2" type="ORF">SAMN02745216_03889</name>
</gene>
<dbReference type="STRING" id="1121393.SAMN02745216_03889"/>
<dbReference type="SUPFAM" id="SSF53756">
    <property type="entry name" value="UDP-Glycosyltransferase/glycogen phosphorylase"/>
    <property type="match status" value="1"/>
</dbReference>
<evidence type="ECO:0000313" key="3">
    <source>
        <dbReference type="Proteomes" id="UP000183994"/>
    </source>
</evidence>
<proteinExistence type="predicted"/>
<dbReference type="Gene3D" id="3.40.50.2000">
    <property type="entry name" value="Glycogen Phosphorylase B"/>
    <property type="match status" value="2"/>
</dbReference>
<keyword evidence="2" id="KW-0808">Transferase</keyword>
<dbReference type="Proteomes" id="UP000183994">
    <property type="component" value="Unassembled WGS sequence"/>
</dbReference>
<name>A0A1M6UF70_9BACT</name>
<dbReference type="InterPro" id="IPR001296">
    <property type="entry name" value="Glyco_trans_1"/>
</dbReference>
<dbReference type="Pfam" id="PF00534">
    <property type="entry name" value="Glycos_transf_1"/>
    <property type="match status" value="1"/>
</dbReference>
<protein>
    <submittedName>
        <fullName evidence="2">Glycosyl transferases group 1</fullName>
    </submittedName>
</protein>
<dbReference type="PANTHER" id="PTHR45947:SF13">
    <property type="entry name" value="TRANSFERASE"/>
    <property type="match status" value="1"/>
</dbReference>